<evidence type="ECO:0000313" key="2">
    <source>
        <dbReference type="EMBL" id="CAJ0701400.1"/>
    </source>
</evidence>
<dbReference type="EMBL" id="CATWAF010000005">
    <property type="protein sequence ID" value="CAJ0701400.1"/>
    <property type="molecule type" value="Genomic_DNA"/>
</dbReference>
<dbReference type="RefSeq" id="WP_316870751.1">
    <property type="nucleotide sequence ID" value="NZ_CATWAF010000005.1"/>
</dbReference>
<comment type="caution">
    <text evidence="2">The sequence shown here is derived from an EMBL/GenBank/DDBJ whole genome shotgun (WGS) entry which is preliminary data.</text>
</comment>
<dbReference type="AlphaFoldDB" id="A0AAD2ER60"/>
<keyword evidence="3" id="KW-1185">Reference proteome</keyword>
<sequence length="92" mass="9590">MSHMQPHPAHRTAAPRAYRDPMAHRAARGAWHAHIAETASSEPEMAGAQAVFYIARGVAVLLAALSVGLGAASNDAEQPSTAYPSSSQATAR</sequence>
<feature type="region of interest" description="Disordered" evidence="1">
    <location>
        <begin position="1"/>
        <end position="23"/>
    </location>
</feature>
<feature type="region of interest" description="Disordered" evidence="1">
    <location>
        <begin position="72"/>
        <end position="92"/>
    </location>
</feature>
<proteinExistence type="predicted"/>
<protein>
    <submittedName>
        <fullName evidence="2">Uncharacterized protein</fullName>
    </submittedName>
</protein>
<organism evidence="2 3">
    <name type="scientific">Ralstonia wenshanensis</name>
    <dbReference type="NCBI Taxonomy" id="2842456"/>
    <lineage>
        <taxon>Bacteria</taxon>
        <taxon>Pseudomonadati</taxon>
        <taxon>Pseudomonadota</taxon>
        <taxon>Betaproteobacteria</taxon>
        <taxon>Burkholderiales</taxon>
        <taxon>Burkholderiaceae</taxon>
        <taxon>Ralstonia</taxon>
    </lineage>
</organism>
<evidence type="ECO:0000313" key="3">
    <source>
        <dbReference type="Proteomes" id="UP001189915"/>
    </source>
</evidence>
<name>A0AAD2ER60_9RALS</name>
<gene>
    <name evidence="2" type="ORF">LMG18091_03423</name>
</gene>
<accession>A0AAD2ER60</accession>
<feature type="compositionally biased region" description="Polar residues" evidence="1">
    <location>
        <begin position="75"/>
        <end position="92"/>
    </location>
</feature>
<dbReference type="Proteomes" id="UP001189915">
    <property type="component" value="Unassembled WGS sequence"/>
</dbReference>
<reference evidence="2 3" key="1">
    <citation type="submission" date="2023-07" db="EMBL/GenBank/DDBJ databases">
        <authorList>
            <person name="Peeters C."/>
        </authorList>
    </citation>
    <scope>NUCLEOTIDE SEQUENCE [LARGE SCALE GENOMIC DNA]</scope>
    <source>
        <strain evidence="2 3">LMG 18091</strain>
    </source>
</reference>
<evidence type="ECO:0000256" key="1">
    <source>
        <dbReference type="SAM" id="MobiDB-lite"/>
    </source>
</evidence>